<dbReference type="Pfam" id="PF08450">
    <property type="entry name" value="SGL"/>
    <property type="match status" value="1"/>
</dbReference>
<dbReference type="EC" id="3.1.1.17" evidence="3"/>
<sequence>MIEKYGLEKRTIENNLGADTHSSLEAGSVVNLKSLDNHQLQQGVQAKVFWGTGAMVVLLELEPLAEIPDEVVSTEKFVFLLEGDVEFLADGEVHTMQALEREAPTGIHGGTPRVDFIYLEKDSKQAIQAGSKGAKILEVYSPQRADYIKLSGKEFKGGSANPVNAQAEPNIRPNKVYDLYSIQLTKLASGAFSRLISGKNVLLSFIYLDPDSEFENHIHPEEQIQIALRGSATELLLDEEHFMEENDLVRIPGNFVHGVSAGERGFDGLDVFWPSRADYLTMEKEQKGLFESIIPEGSEPTLVIDGKSTQPELFFTEGPKWMNGKLYFSNMFFDEDFNADPKKSSIVEMDEDGNYRNITEGKMQANGLYPYKNSNLIVCDMMGHRVVEMTTSGQVVKVLADSYDGKPLDGPNDIVTDSKGGFYFTDPQFTMEEEKFQPGRAVYYVNPEGDISRVTEPNGFAMPNGIVLSVDGKTLYINNTYDKESWYPVQSEKDNYIWAYDVNEDGSIQNGRQFAKVLLVGDVLERKGRSSGADGMAIDTEGNLYVATYYGVQIFNSAGQYIGMVNLPTFPISLSFGGEDMQTLYIVSFSNVYKIKTNKSGYINYAE</sequence>
<dbReference type="InterPro" id="IPR011042">
    <property type="entry name" value="6-blade_b-propeller_TolB-like"/>
</dbReference>
<accession>S2E1T9</accession>
<dbReference type="PANTHER" id="PTHR47572">
    <property type="entry name" value="LIPOPROTEIN-RELATED"/>
    <property type="match status" value="1"/>
</dbReference>
<dbReference type="Proteomes" id="UP000006073">
    <property type="component" value="Unassembled WGS sequence"/>
</dbReference>
<dbReference type="GO" id="GO:0004341">
    <property type="term" value="F:gluconolactonase activity"/>
    <property type="evidence" value="ECO:0007669"/>
    <property type="project" value="UniProtKB-EC"/>
</dbReference>
<dbReference type="Gene3D" id="2.60.120.10">
    <property type="entry name" value="Jelly Rolls"/>
    <property type="match status" value="2"/>
</dbReference>
<evidence type="ECO:0000259" key="2">
    <source>
        <dbReference type="Pfam" id="PF08450"/>
    </source>
</evidence>
<dbReference type="AlphaFoldDB" id="S2E1T9"/>
<organism evidence="3 4">
    <name type="scientific">Indibacter alkaliphilus (strain CCUG 57479 / KCTC 22604 / LW1)</name>
    <dbReference type="NCBI Taxonomy" id="1189612"/>
    <lineage>
        <taxon>Bacteria</taxon>
        <taxon>Pseudomonadati</taxon>
        <taxon>Bacteroidota</taxon>
        <taxon>Cytophagia</taxon>
        <taxon>Cytophagales</taxon>
        <taxon>Cyclobacteriaceae</taxon>
    </lineage>
</organism>
<keyword evidence="4" id="KW-1185">Reference proteome</keyword>
<keyword evidence="1 3" id="KW-0378">Hydrolase</keyword>
<dbReference type="eggNOG" id="COG1917">
    <property type="taxonomic scope" value="Bacteria"/>
</dbReference>
<reference evidence="3 4" key="1">
    <citation type="journal article" date="2013" name="Genome Announc.">
        <title>Draft Genome Sequence of Indibacter alkaliphilus Strain LW1T, Isolated from Lonar Lake, a Haloalkaline Lake in the Buldana District of Maharashtra, India.</title>
        <authorList>
            <person name="Singh A."/>
            <person name="Kumar Jangir P."/>
            <person name="Sharma R."/>
            <person name="Singh A."/>
            <person name="Kumar Pinnaka A."/>
            <person name="Shivaji S."/>
        </authorList>
    </citation>
    <scope>NUCLEOTIDE SEQUENCE [LARGE SCALE GENOMIC DNA]</scope>
    <source>
        <strain evidence="4">CCUG 57479 / KCTC 22604 / LW1</strain>
    </source>
</reference>
<dbReference type="InterPro" id="IPR051262">
    <property type="entry name" value="SMP-30/CGR1_Lactonase"/>
</dbReference>
<dbReference type="InterPro" id="IPR011051">
    <property type="entry name" value="RmlC_Cupin_sf"/>
</dbReference>
<dbReference type="PANTHER" id="PTHR47572:SF4">
    <property type="entry name" value="LACTONASE DRP35"/>
    <property type="match status" value="1"/>
</dbReference>
<protein>
    <submittedName>
        <fullName evidence="3">Gluconolactonase</fullName>
        <ecNumber evidence="3">3.1.1.17</ecNumber>
    </submittedName>
</protein>
<dbReference type="SUPFAM" id="SSF63829">
    <property type="entry name" value="Calcium-dependent phosphotriesterase"/>
    <property type="match status" value="1"/>
</dbReference>
<dbReference type="STRING" id="1189612.A33Q_1090"/>
<gene>
    <name evidence="3" type="ORF">A33Q_1090</name>
</gene>
<dbReference type="InterPro" id="IPR014710">
    <property type="entry name" value="RmlC-like_jellyroll"/>
</dbReference>
<dbReference type="SUPFAM" id="SSF51182">
    <property type="entry name" value="RmlC-like cupins"/>
    <property type="match status" value="2"/>
</dbReference>
<evidence type="ECO:0000256" key="1">
    <source>
        <dbReference type="ARBA" id="ARBA00022801"/>
    </source>
</evidence>
<name>S2E1T9_INDAL</name>
<evidence type="ECO:0000313" key="4">
    <source>
        <dbReference type="Proteomes" id="UP000006073"/>
    </source>
</evidence>
<evidence type="ECO:0000313" key="3">
    <source>
        <dbReference type="EMBL" id="EOZ98436.1"/>
    </source>
</evidence>
<feature type="domain" description="SMP-30/Gluconolactonase/LRE-like region" evidence="2">
    <location>
        <begin position="315"/>
        <end position="588"/>
    </location>
</feature>
<dbReference type="InterPro" id="IPR013658">
    <property type="entry name" value="SGL"/>
</dbReference>
<dbReference type="Gene3D" id="2.120.10.30">
    <property type="entry name" value="TolB, C-terminal domain"/>
    <property type="match status" value="1"/>
</dbReference>
<proteinExistence type="predicted"/>
<dbReference type="eggNOG" id="COG3386">
    <property type="taxonomic scope" value="Bacteria"/>
</dbReference>
<comment type="caution">
    <text evidence="3">The sequence shown here is derived from an EMBL/GenBank/DDBJ whole genome shotgun (WGS) entry which is preliminary data.</text>
</comment>
<dbReference type="EMBL" id="ALWO02000023">
    <property type="protein sequence ID" value="EOZ98436.1"/>
    <property type="molecule type" value="Genomic_DNA"/>
</dbReference>